<keyword evidence="6" id="KW-0067">ATP-binding</keyword>
<comment type="caution">
    <text evidence="11">The sequence shown here is derived from an EMBL/GenBank/DDBJ whole genome shotgun (WGS) entry which is preliminary data.</text>
</comment>
<evidence type="ECO:0000256" key="9">
    <source>
        <dbReference type="SAM" id="MobiDB-lite"/>
    </source>
</evidence>
<evidence type="ECO:0000313" key="12">
    <source>
        <dbReference type="Proteomes" id="UP000646827"/>
    </source>
</evidence>
<feature type="domain" description="Protein kinase" evidence="10">
    <location>
        <begin position="1"/>
        <end position="271"/>
    </location>
</feature>
<evidence type="ECO:0000256" key="5">
    <source>
        <dbReference type="ARBA" id="ARBA00022777"/>
    </source>
</evidence>
<dbReference type="PROSITE" id="PS00108">
    <property type="entry name" value="PROTEIN_KINASE_ST"/>
    <property type="match status" value="1"/>
</dbReference>
<comment type="catalytic activity">
    <reaction evidence="8">
        <text>L-seryl-[protein] + ATP = O-phospho-L-seryl-[protein] + ADP + H(+)</text>
        <dbReference type="Rhea" id="RHEA:17989"/>
        <dbReference type="Rhea" id="RHEA-COMP:9863"/>
        <dbReference type="Rhea" id="RHEA-COMP:11604"/>
        <dbReference type="ChEBI" id="CHEBI:15378"/>
        <dbReference type="ChEBI" id="CHEBI:29999"/>
        <dbReference type="ChEBI" id="CHEBI:30616"/>
        <dbReference type="ChEBI" id="CHEBI:83421"/>
        <dbReference type="ChEBI" id="CHEBI:456216"/>
        <dbReference type="EC" id="2.7.11.1"/>
    </reaction>
</comment>
<evidence type="ECO:0000256" key="3">
    <source>
        <dbReference type="ARBA" id="ARBA00022679"/>
    </source>
</evidence>
<protein>
    <recommendedName>
        <fullName evidence="1">non-specific serine/threonine protein kinase</fullName>
        <ecNumber evidence="1">2.7.11.1</ecNumber>
    </recommendedName>
</protein>
<keyword evidence="5" id="KW-0418">Kinase</keyword>
<keyword evidence="4" id="KW-0547">Nucleotide-binding</keyword>
<evidence type="ECO:0000259" key="10">
    <source>
        <dbReference type="PROSITE" id="PS50011"/>
    </source>
</evidence>
<dbReference type="InterPro" id="IPR052239">
    <property type="entry name" value="Ser/Thr-specific_kinases"/>
</dbReference>
<dbReference type="SUPFAM" id="SSF56112">
    <property type="entry name" value="Protein kinase-like (PK-like)"/>
    <property type="match status" value="1"/>
</dbReference>
<dbReference type="Pfam" id="PF00069">
    <property type="entry name" value="Pkinase"/>
    <property type="match status" value="1"/>
</dbReference>
<dbReference type="PANTHER" id="PTHR45998">
    <property type="entry name" value="SERINE/THREONINE-PROTEIN KINASE 16"/>
    <property type="match status" value="1"/>
</dbReference>
<keyword evidence="12" id="KW-1185">Reference proteome</keyword>
<name>A0A8H7SE66_9FUNG</name>
<evidence type="ECO:0000313" key="11">
    <source>
        <dbReference type="EMBL" id="KAG2226651.1"/>
    </source>
</evidence>
<dbReference type="PROSITE" id="PS50011">
    <property type="entry name" value="PROTEIN_KINASE_DOM"/>
    <property type="match status" value="1"/>
</dbReference>
<evidence type="ECO:0000256" key="7">
    <source>
        <dbReference type="ARBA" id="ARBA00047899"/>
    </source>
</evidence>
<proteinExistence type="predicted"/>
<dbReference type="Gene3D" id="1.10.510.10">
    <property type="entry name" value="Transferase(Phosphotransferase) domain 1"/>
    <property type="match status" value="2"/>
</dbReference>
<feature type="region of interest" description="Disordered" evidence="9">
    <location>
        <begin position="91"/>
        <end position="110"/>
    </location>
</feature>
<dbReference type="InterPro" id="IPR000719">
    <property type="entry name" value="Prot_kinase_dom"/>
</dbReference>
<dbReference type="GO" id="GO:0006624">
    <property type="term" value="P:vacuolar protein processing"/>
    <property type="evidence" value="ECO:0007669"/>
    <property type="project" value="TreeGrafter"/>
</dbReference>
<dbReference type="GO" id="GO:0005524">
    <property type="term" value="F:ATP binding"/>
    <property type="evidence" value="ECO:0007669"/>
    <property type="project" value="UniProtKB-KW"/>
</dbReference>
<dbReference type="GO" id="GO:0004674">
    <property type="term" value="F:protein serine/threonine kinase activity"/>
    <property type="evidence" value="ECO:0007669"/>
    <property type="project" value="UniProtKB-KW"/>
</dbReference>
<comment type="catalytic activity">
    <reaction evidence="7">
        <text>L-threonyl-[protein] + ATP = O-phospho-L-threonyl-[protein] + ADP + H(+)</text>
        <dbReference type="Rhea" id="RHEA:46608"/>
        <dbReference type="Rhea" id="RHEA-COMP:11060"/>
        <dbReference type="Rhea" id="RHEA-COMP:11605"/>
        <dbReference type="ChEBI" id="CHEBI:15378"/>
        <dbReference type="ChEBI" id="CHEBI:30013"/>
        <dbReference type="ChEBI" id="CHEBI:30616"/>
        <dbReference type="ChEBI" id="CHEBI:61977"/>
        <dbReference type="ChEBI" id="CHEBI:456216"/>
        <dbReference type="EC" id="2.7.11.1"/>
    </reaction>
</comment>
<keyword evidence="3" id="KW-0808">Transferase</keyword>
<dbReference type="OrthoDB" id="248923at2759"/>
<gene>
    <name evidence="11" type="ORF">INT45_000998</name>
</gene>
<reference evidence="11 12" key="1">
    <citation type="submission" date="2020-12" db="EMBL/GenBank/DDBJ databases">
        <title>Metabolic potential, ecology and presence of endohyphal bacteria is reflected in genomic diversity of Mucoromycotina.</title>
        <authorList>
            <person name="Muszewska A."/>
            <person name="Okrasinska A."/>
            <person name="Steczkiewicz K."/>
            <person name="Drgas O."/>
            <person name="Orlowska M."/>
            <person name="Perlinska-Lenart U."/>
            <person name="Aleksandrzak-Piekarczyk T."/>
            <person name="Szatraj K."/>
            <person name="Zielenkiewicz U."/>
            <person name="Pilsyk S."/>
            <person name="Malc E."/>
            <person name="Mieczkowski P."/>
            <person name="Kruszewska J.S."/>
            <person name="Biernat P."/>
            <person name="Pawlowska J."/>
        </authorList>
    </citation>
    <scope>NUCLEOTIDE SEQUENCE [LARGE SCALE GENOMIC DNA]</scope>
    <source>
        <strain evidence="11 12">CBS 142.35</strain>
    </source>
</reference>
<dbReference type="InterPro" id="IPR011009">
    <property type="entry name" value="Kinase-like_dom_sf"/>
</dbReference>
<dbReference type="InterPro" id="IPR008271">
    <property type="entry name" value="Ser/Thr_kinase_AS"/>
</dbReference>
<keyword evidence="2" id="KW-0723">Serine/threonine-protein kinase</keyword>
<evidence type="ECO:0000256" key="1">
    <source>
        <dbReference type="ARBA" id="ARBA00012513"/>
    </source>
</evidence>
<organism evidence="11 12">
    <name type="scientific">Circinella minor</name>
    <dbReference type="NCBI Taxonomy" id="1195481"/>
    <lineage>
        <taxon>Eukaryota</taxon>
        <taxon>Fungi</taxon>
        <taxon>Fungi incertae sedis</taxon>
        <taxon>Mucoromycota</taxon>
        <taxon>Mucoromycotina</taxon>
        <taxon>Mucoromycetes</taxon>
        <taxon>Mucorales</taxon>
        <taxon>Lichtheimiaceae</taxon>
        <taxon>Circinella</taxon>
    </lineage>
</organism>
<sequence>MTEKDGTKIVYIFLPYYKRGNLQDSINANNLSKTHFPERELLRFFRKICYAVRVLHTFQLPRVPMRNNDEEDSPAPDTVNQRMVTVSSNHAMASSKPYHHSNGYQRTSDNEEGTVVPYAHRDLKPGNILIADDGQTPILSDFGSIMRARITIKTRQDALIQQDLTAEHSTMAYRSPELYDIQKGTELDEKVDIWSLGCLLYATAYGQSPFEANTQDVGGSMSLAVLNNKYKFPSQGDSYSEGLRELIKSMLVLDRKERADIQSVRKKNKSD</sequence>
<dbReference type="GO" id="GO:0032889">
    <property type="term" value="P:regulation of vacuole fusion, non-autophagic"/>
    <property type="evidence" value="ECO:0007669"/>
    <property type="project" value="TreeGrafter"/>
</dbReference>
<dbReference type="EMBL" id="JAEPRB010000014">
    <property type="protein sequence ID" value="KAG2226651.1"/>
    <property type="molecule type" value="Genomic_DNA"/>
</dbReference>
<dbReference type="AlphaFoldDB" id="A0A8H7SE66"/>
<accession>A0A8H7SE66</accession>
<evidence type="ECO:0000256" key="4">
    <source>
        <dbReference type="ARBA" id="ARBA00022741"/>
    </source>
</evidence>
<evidence type="ECO:0000256" key="8">
    <source>
        <dbReference type="ARBA" id="ARBA00048679"/>
    </source>
</evidence>
<dbReference type="EC" id="2.7.11.1" evidence="1"/>
<dbReference type="Proteomes" id="UP000646827">
    <property type="component" value="Unassembled WGS sequence"/>
</dbReference>
<evidence type="ECO:0000256" key="6">
    <source>
        <dbReference type="ARBA" id="ARBA00022840"/>
    </source>
</evidence>
<dbReference type="GO" id="GO:0005794">
    <property type="term" value="C:Golgi apparatus"/>
    <property type="evidence" value="ECO:0007669"/>
    <property type="project" value="TreeGrafter"/>
</dbReference>
<dbReference type="PANTHER" id="PTHR45998:SF2">
    <property type="entry name" value="SERINE_THREONINE-PROTEIN KINASE 16"/>
    <property type="match status" value="1"/>
</dbReference>
<dbReference type="GO" id="GO:0005773">
    <property type="term" value="C:vacuole"/>
    <property type="evidence" value="ECO:0007669"/>
    <property type="project" value="GOC"/>
</dbReference>
<evidence type="ECO:0000256" key="2">
    <source>
        <dbReference type="ARBA" id="ARBA00022527"/>
    </source>
</evidence>
<dbReference type="SMART" id="SM00220">
    <property type="entry name" value="S_TKc"/>
    <property type="match status" value="1"/>
</dbReference>